<dbReference type="Gene3D" id="3.10.10.10">
    <property type="entry name" value="HIV Type 1 Reverse Transcriptase, subunit A, domain 1"/>
    <property type="match status" value="1"/>
</dbReference>
<accession>A0AAD9UVF9</accession>
<dbReference type="AlphaFoldDB" id="A0AAD9UVF9"/>
<dbReference type="CDD" id="cd09275">
    <property type="entry name" value="RNase_HI_RT_DIRS1"/>
    <property type="match status" value="1"/>
</dbReference>
<comment type="caution">
    <text evidence="4">The sequence shown here is derived from an EMBL/GenBank/DDBJ whole genome shotgun (WGS) entry which is preliminary data.</text>
</comment>
<reference evidence="4" key="1">
    <citation type="journal article" date="2023" name="G3 (Bethesda)">
        <title>Whole genome assembly and annotation of the endangered Caribbean coral Acropora cervicornis.</title>
        <authorList>
            <person name="Selwyn J.D."/>
            <person name="Vollmer S.V."/>
        </authorList>
    </citation>
    <scope>NUCLEOTIDE SEQUENCE</scope>
    <source>
        <strain evidence="4">K2</strain>
    </source>
</reference>
<dbReference type="PANTHER" id="PTHR33050:SF7">
    <property type="entry name" value="RIBONUCLEASE H"/>
    <property type="match status" value="1"/>
</dbReference>
<evidence type="ECO:0000256" key="1">
    <source>
        <dbReference type="ARBA" id="ARBA00023125"/>
    </source>
</evidence>
<dbReference type="SUPFAM" id="SSF56672">
    <property type="entry name" value="DNA/RNA polymerases"/>
    <property type="match status" value="1"/>
</dbReference>
<name>A0AAD9UVF9_ACRCE</name>
<dbReference type="InterPro" id="IPR000477">
    <property type="entry name" value="RT_dom"/>
</dbReference>
<dbReference type="InterPro" id="IPR043128">
    <property type="entry name" value="Rev_trsase/Diguanyl_cyclase"/>
</dbReference>
<dbReference type="GO" id="GO:0003677">
    <property type="term" value="F:DNA binding"/>
    <property type="evidence" value="ECO:0007669"/>
    <property type="project" value="UniProtKB-KW"/>
</dbReference>
<dbReference type="InterPro" id="IPR043502">
    <property type="entry name" value="DNA/RNA_pol_sf"/>
</dbReference>
<dbReference type="PROSITE" id="PS50878">
    <property type="entry name" value="RT_POL"/>
    <property type="match status" value="1"/>
</dbReference>
<protein>
    <submittedName>
        <fullName evidence="4">Transposon Tf2-9 polyprotein</fullName>
    </submittedName>
</protein>
<evidence type="ECO:0000313" key="5">
    <source>
        <dbReference type="Proteomes" id="UP001249851"/>
    </source>
</evidence>
<dbReference type="Gene3D" id="3.30.70.270">
    <property type="match status" value="1"/>
</dbReference>
<keyword evidence="1" id="KW-0238">DNA-binding</keyword>
<dbReference type="InterPro" id="IPR011010">
    <property type="entry name" value="DNA_brk_join_enz"/>
</dbReference>
<dbReference type="InterPro" id="IPR052055">
    <property type="entry name" value="Hepadnavirus_pol/RT"/>
</dbReference>
<feature type="domain" description="Reverse transcriptase" evidence="3">
    <location>
        <begin position="38"/>
        <end position="220"/>
    </location>
</feature>
<dbReference type="InterPro" id="IPR013762">
    <property type="entry name" value="Integrase-like_cat_sf"/>
</dbReference>
<dbReference type="PANTHER" id="PTHR33050">
    <property type="entry name" value="REVERSE TRANSCRIPTASE DOMAIN-CONTAINING PROTEIN"/>
    <property type="match status" value="1"/>
</dbReference>
<dbReference type="SUPFAM" id="SSF56349">
    <property type="entry name" value="DNA breaking-rejoining enzymes"/>
    <property type="match status" value="1"/>
</dbReference>
<evidence type="ECO:0000313" key="4">
    <source>
        <dbReference type="EMBL" id="KAK2551090.1"/>
    </source>
</evidence>
<dbReference type="GO" id="GO:0015074">
    <property type="term" value="P:DNA integration"/>
    <property type="evidence" value="ECO:0007669"/>
    <property type="project" value="InterPro"/>
</dbReference>
<evidence type="ECO:0000259" key="3">
    <source>
        <dbReference type="PROSITE" id="PS50878"/>
    </source>
</evidence>
<sequence>MAIEFDSPPCQHYLPQSVRSDFDAQVIDLETAKLLSKRVIEPTEHSHGEIISDIFLRNKKDGNDRMILNLKKLNQYTKKMHFKMDTLNTIIKLIEKDCYMASIDLKDAYYSVSIRPSDRKYLRFMWRGTLFQFTCLPNGFSCAPRKFTKLLKPALSTLHLRGHVSSEYLDDMSLQGKTYQECVGNVIDSVRVVDSLGFVAHPAKSTFTSSQRLEFLGFILNSVEMTIRLTPEKVPAYKQPGRVIGKIVACFPAVCCGPLYYRSLERDKLSALHANQWNFDKEVTLSPQAVEELKWWANNVIDSYNVLTREGPNHTLTTDASMDGWGAVFGTRSTGGLWAAQEARNHINYLELLAVFLGLQAVCHNTHIRLMIDNTTAVAVINHMGTCHSDILNTLSKQLWLWCLPRNIWISAAHIAGKSNQLADLESRQNNTDTEWTLTKNSLSRALTQLNFPPEIDLFASRLNAQFTRYVAYRPDPGAVAIDAFSLDWSTLNFYAFPPFSVIPAVLKKIRDDKATGPSQCDPPTTQATLPPGLSLIRQTLTGHGISTKAKDIIMASWRTGTTKQYEVYLKRWEQFCQSQGINRFDASVENGIDFLATLFTSGLGYSAINTARSALSSVLILPNNRTFGAHPLVARFLKGVFELKPSLPRYSSIWDVSIVLQHLRSLGPPTQLDLKSLTKKRTMLLCLLTGQRCQTITKLDTAPMQELPGTIVFTIGDKLKTTRPGKHLAPIELLAYPRDESICVVSHLKQYIACTKSIRATHDTQLVSNSTVGKWAKSVLKDSGIDTGTFSGNSARPASTSYGALTGLTLAEILKAGGWTNAQTFAKHYHKPIEVNFGASILSHFQNISE</sequence>
<gene>
    <name evidence="4" type="ORF">P5673_028154</name>
</gene>
<dbReference type="GO" id="GO:0006310">
    <property type="term" value="P:DNA recombination"/>
    <property type="evidence" value="ECO:0007669"/>
    <property type="project" value="UniProtKB-KW"/>
</dbReference>
<dbReference type="EMBL" id="JARQWQ010000102">
    <property type="protein sequence ID" value="KAK2551090.1"/>
    <property type="molecule type" value="Genomic_DNA"/>
</dbReference>
<dbReference type="InterPro" id="IPR010998">
    <property type="entry name" value="Integrase_recombinase_N"/>
</dbReference>
<dbReference type="Gene3D" id="1.10.443.10">
    <property type="entry name" value="Intergrase catalytic core"/>
    <property type="match status" value="1"/>
</dbReference>
<dbReference type="Pfam" id="PF00078">
    <property type="entry name" value="RVT_1"/>
    <property type="match status" value="1"/>
</dbReference>
<reference evidence="4" key="2">
    <citation type="journal article" date="2023" name="Science">
        <title>Genomic signatures of disease resistance in endangered staghorn corals.</title>
        <authorList>
            <person name="Vollmer S.V."/>
            <person name="Selwyn J.D."/>
            <person name="Despard B.A."/>
            <person name="Roesel C.L."/>
        </authorList>
    </citation>
    <scope>NUCLEOTIDE SEQUENCE</scope>
    <source>
        <strain evidence="4">K2</strain>
    </source>
</reference>
<dbReference type="Gene3D" id="1.10.150.130">
    <property type="match status" value="1"/>
</dbReference>
<dbReference type="CDD" id="cd03714">
    <property type="entry name" value="RT_DIRS1"/>
    <property type="match status" value="1"/>
</dbReference>
<keyword evidence="2" id="KW-0233">DNA recombination</keyword>
<keyword evidence="5" id="KW-1185">Reference proteome</keyword>
<organism evidence="4 5">
    <name type="scientific">Acropora cervicornis</name>
    <name type="common">Staghorn coral</name>
    <dbReference type="NCBI Taxonomy" id="6130"/>
    <lineage>
        <taxon>Eukaryota</taxon>
        <taxon>Metazoa</taxon>
        <taxon>Cnidaria</taxon>
        <taxon>Anthozoa</taxon>
        <taxon>Hexacorallia</taxon>
        <taxon>Scleractinia</taxon>
        <taxon>Astrocoeniina</taxon>
        <taxon>Acroporidae</taxon>
        <taxon>Acropora</taxon>
    </lineage>
</organism>
<evidence type="ECO:0000256" key="2">
    <source>
        <dbReference type="ARBA" id="ARBA00023172"/>
    </source>
</evidence>
<dbReference type="Proteomes" id="UP001249851">
    <property type="component" value="Unassembled WGS sequence"/>
</dbReference>
<proteinExistence type="predicted"/>